<dbReference type="Proteomes" id="UP000054783">
    <property type="component" value="Unassembled WGS sequence"/>
</dbReference>
<evidence type="ECO:0000313" key="1">
    <source>
        <dbReference type="EMBL" id="KRY16854.1"/>
    </source>
</evidence>
<protein>
    <submittedName>
        <fullName evidence="1">Uncharacterized protein</fullName>
    </submittedName>
</protein>
<gene>
    <name evidence="1" type="ORF">T12_11873</name>
</gene>
<evidence type="ECO:0000313" key="2">
    <source>
        <dbReference type="Proteomes" id="UP000054783"/>
    </source>
</evidence>
<sequence length="73" mass="8491">MLKLKPMLCDGLFHFASQFYIVMIDVMFQSSLRKKRKPLLSRIFHYLPCSKSKVSSEAENFHICKGKELPPNS</sequence>
<proteinExistence type="predicted"/>
<organism evidence="1 2">
    <name type="scientific">Trichinella patagoniensis</name>
    <dbReference type="NCBI Taxonomy" id="990121"/>
    <lineage>
        <taxon>Eukaryota</taxon>
        <taxon>Metazoa</taxon>
        <taxon>Ecdysozoa</taxon>
        <taxon>Nematoda</taxon>
        <taxon>Enoplea</taxon>
        <taxon>Dorylaimia</taxon>
        <taxon>Trichinellida</taxon>
        <taxon>Trichinellidae</taxon>
        <taxon>Trichinella</taxon>
    </lineage>
</organism>
<comment type="caution">
    <text evidence="1">The sequence shown here is derived from an EMBL/GenBank/DDBJ whole genome shotgun (WGS) entry which is preliminary data.</text>
</comment>
<accession>A0A0V0ZVX3</accession>
<dbReference type="EMBL" id="JYDQ01000071">
    <property type="protein sequence ID" value="KRY16854.1"/>
    <property type="molecule type" value="Genomic_DNA"/>
</dbReference>
<reference evidence="1 2" key="1">
    <citation type="submission" date="2015-01" db="EMBL/GenBank/DDBJ databases">
        <title>Evolution of Trichinella species and genotypes.</title>
        <authorList>
            <person name="Korhonen P.K."/>
            <person name="Edoardo P."/>
            <person name="Giuseppe L.R."/>
            <person name="Gasser R.B."/>
        </authorList>
    </citation>
    <scope>NUCLEOTIDE SEQUENCE [LARGE SCALE GENOMIC DNA]</scope>
    <source>
        <strain evidence="1">ISS2496</strain>
    </source>
</reference>
<name>A0A0V0ZVX3_9BILA</name>
<dbReference type="AlphaFoldDB" id="A0A0V0ZVX3"/>
<keyword evidence="2" id="KW-1185">Reference proteome</keyword>